<evidence type="ECO:0000256" key="1">
    <source>
        <dbReference type="ARBA" id="ARBA00004651"/>
    </source>
</evidence>
<comment type="similarity">
    <text evidence="2 9">Belongs to the branched chain amino acid transporter family.</text>
</comment>
<evidence type="ECO:0000256" key="4">
    <source>
        <dbReference type="ARBA" id="ARBA00022475"/>
    </source>
</evidence>
<keyword evidence="11" id="KW-1185">Reference proteome</keyword>
<comment type="function">
    <text evidence="9">Component of the transport system for branched-chain amino acids.</text>
</comment>
<keyword evidence="4" id="KW-1003">Cell membrane</keyword>
<reference evidence="10 11" key="1">
    <citation type="submission" date="2021-03" db="EMBL/GenBank/DDBJ databases">
        <title>Genomic Encyclopedia of Type Strains, Phase IV (KMG-IV): sequencing the most valuable type-strain genomes for metagenomic binning, comparative biology and taxonomic classification.</title>
        <authorList>
            <person name="Goeker M."/>
        </authorList>
    </citation>
    <scope>NUCLEOTIDE SEQUENCE [LARGE SCALE GENOMIC DNA]</scope>
    <source>
        <strain evidence="10 11">DSM 27563</strain>
    </source>
</reference>
<keyword evidence="6 9" id="KW-0029">Amino-acid transport</keyword>
<feature type="transmembrane region" description="Helical" evidence="9">
    <location>
        <begin position="116"/>
        <end position="134"/>
    </location>
</feature>
<dbReference type="PANTHER" id="PTHR30588:SF0">
    <property type="entry name" value="BRANCHED-CHAIN AMINO ACID PERMEASE BRNQ"/>
    <property type="match status" value="1"/>
</dbReference>
<dbReference type="Pfam" id="PF05525">
    <property type="entry name" value="Branch_AA_trans"/>
    <property type="match status" value="1"/>
</dbReference>
<evidence type="ECO:0000313" key="10">
    <source>
        <dbReference type="EMBL" id="MBP2024696.1"/>
    </source>
</evidence>
<comment type="caution">
    <text evidence="9">Lacks conserved residue(s) required for the propagation of feature annotation.</text>
</comment>
<evidence type="ECO:0000256" key="7">
    <source>
        <dbReference type="ARBA" id="ARBA00022989"/>
    </source>
</evidence>
<evidence type="ECO:0000256" key="8">
    <source>
        <dbReference type="ARBA" id="ARBA00023136"/>
    </source>
</evidence>
<feature type="transmembrane region" description="Helical" evidence="9">
    <location>
        <begin position="39"/>
        <end position="59"/>
    </location>
</feature>
<dbReference type="Gene3D" id="1.20.1740.10">
    <property type="entry name" value="Amino acid/polyamine transporter I"/>
    <property type="match status" value="1"/>
</dbReference>
<evidence type="ECO:0000256" key="2">
    <source>
        <dbReference type="ARBA" id="ARBA00008540"/>
    </source>
</evidence>
<evidence type="ECO:0000256" key="5">
    <source>
        <dbReference type="ARBA" id="ARBA00022692"/>
    </source>
</evidence>
<protein>
    <recommendedName>
        <fullName evidence="9">Branched-chain amino acid transport system carrier protein</fullName>
    </recommendedName>
</protein>
<comment type="caution">
    <text evidence="10">The sequence shown here is derived from an EMBL/GenBank/DDBJ whole genome shotgun (WGS) entry which is preliminary data.</text>
</comment>
<feature type="transmembrane region" description="Helical" evidence="9">
    <location>
        <begin position="401"/>
        <end position="421"/>
    </location>
</feature>
<feature type="transmembrane region" description="Helical" evidence="9">
    <location>
        <begin position="218"/>
        <end position="244"/>
    </location>
</feature>
<name>A0ABS4KBR4_9FIRM</name>
<proteinExistence type="inferred from homology"/>
<evidence type="ECO:0000256" key="6">
    <source>
        <dbReference type="ARBA" id="ARBA00022970"/>
    </source>
</evidence>
<dbReference type="PANTHER" id="PTHR30588">
    <property type="entry name" value="BRANCHED-CHAIN AMINO ACID TRANSPORT SYSTEM 2 CARRIER PROTEIN"/>
    <property type="match status" value="1"/>
</dbReference>
<feature type="transmembrane region" description="Helical" evidence="9">
    <location>
        <begin position="274"/>
        <end position="299"/>
    </location>
</feature>
<dbReference type="InterPro" id="IPR004685">
    <property type="entry name" value="Brnchd-chn_aa_trnsp_Livcs"/>
</dbReference>
<keyword evidence="7 9" id="KW-1133">Transmembrane helix</keyword>
<dbReference type="Proteomes" id="UP001519306">
    <property type="component" value="Unassembled WGS sequence"/>
</dbReference>
<dbReference type="EMBL" id="JAGGLJ010000002">
    <property type="protein sequence ID" value="MBP2024696.1"/>
    <property type="molecule type" value="Genomic_DNA"/>
</dbReference>
<feature type="transmembrane region" description="Helical" evidence="9">
    <location>
        <begin position="334"/>
        <end position="355"/>
    </location>
</feature>
<accession>A0ABS4KBR4</accession>
<keyword evidence="3 9" id="KW-0813">Transport</keyword>
<feature type="transmembrane region" description="Helical" evidence="9">
    <location>
        <begin position="7"/>
        <end position="27"/>
    </location>
</feature>
<gene>
    <name evidence="10" type="ORF">J2Z71_000212</name>
</gene>
<keyword evidence="8 9" id="KW-0472">Membrane</keyword>
<evidence type="ECO:0000256" key="3">
    <source>
        <dbReference type="ARBA" id="ARBA00022448"/>
    </source>
</evidence>
<organism evidence="10 11">
    <name type="scientific">Peptoniphilus stercorisuis</name>
    <dbReference type="NCBI Taxonomy" id="1436965"/>
    <lineage>
        <taxon>Bacteria</taxon>
        <taxon>Bacillati</taxon>
        <taxon>Bacillota</taxon>
        <taxon>Tissierellia</taxon>
        <taxon>Tissierellales</taxon>
        <taxon>Peptoniphilaceae</taxon>
        <taxon>Peptoniphilus</taxon>
    </lineage>
</organism>
<evidence type="ECO:0000256" key="9">
    <source>
        <dbReference type="RuleBase" id="RU362122"/>
    </source>
</evidence>
<feature type="transmembrane region" description="Helical" evidence="9">
    <location>
        <begin position="79"/>
        <end position="96"/>
    </location>
</feature>
<dbReference type="RefSeq" id="WP_210060005.1">
    <property type="nucleotide sequence ID" value="NZ_JAGGLJ010000002.1"/>
</dbReference>
<keyword evidence="5 9" id="KW-0812">Transmembrane</keyword>
<comment type="subcellular location">
    <subcellularLocation>
        <location evidence="1 9">Cell membrane</location>
        <topology evidence="1 9">Multi-pass membrane protein</topology>
    </subcellularLocation>
</comment>
<feature type="transmembrane region" description="Helical" evidence="9">
    <location>
        <begin position="362"/>
        <end position="381"/>
    </location>
</feature>
<feature type="transmembrane region" description="Helical" evidence="9">
    <location>
        <begin position="146"/>
        <end position="167"/>
    </location>
</feature>
<sequence length="437" mass="46520">MKKNFNTILVSGLALFSMFFGAGNLIFPPTLGMKAGSSFIPATLGFLISSVGIVLLAVLASTKAGGSIDSIAGKVNKKFSVVFGTLVILAIGPVLAIPRTAATTFEIIQGTTLPGLNPIVSSIVFFGIVLFFVLNPTNIIDSLGKFLTPVLLIVLTMIVVKGFITPLGTIVNTGATGVFAKSFEEGYQTMDALAALVFTTVVIKGFESKGIKDKKELISSTIFASLIAAVGLSLVYGGLLYIGATMSGLGVENLDRVSLLILATDTLLGNFGKYALSIAIALACLTTAIGLTATVGDYFQELSKGKLKSKYVILISTAFSGYLSIKGVDNIVNIAGGVLSILYPVAIVLIFLNLFPNIFTKHSTYIGAVFGAFVPSIIRFFMRFGLEFKMLITIQENHPTLYSFIWVIPAVIFGIIFTFFAKKETESGNFNKKELVH</sequence>
<feature type="transmembrane region" description="Helical" evidence="9">
    <location>
        <begin position="311"/>
        <end position="328"/>
    </location>
</feature>
<evidence type="ECO:0000313" key="11">
    <source>
        <dbReference type="Proteomes" id="UP001519306"/>
    </source>
</evidence>
<dbReference type="NCBIfam" id="TIGR00796">
    <property type="entry name" value="livcs"/>
    <property type="match status" value="1"/>
</dbReference>